<evidence type="ECO:0000313" key="1">
    <source>
        <dbReference type="EMBL" id="KAF2576170.1"/>
    </source>
</evidence>
<organism evidence="1">
    <name type="scientific">Brassica cretica</name>
    <name type="common">Mustard</name>
    <dbReference type="NCBI Taxonomy" id="69181"/>
    <lineage>
        <taxon>Eukaryota</taxon>
        <taxon>Viridiplantae</taxon>
        <taxon>Streptophyta</taxon>
        <taxon>Embryophyta</taxon>
        <taxon>Tracheophyta</taxon>
        <taxon>Spermatophyta</taxon>
        <taxon>Magnoliopsida</taxon>
        <taxon>eudicotyledons</taxon>
        <taxon>Gunneridae</taxon>
        <taxon>Pentapetalae</taxon>
        <taxon>rosids</taxon>
        <taxon>malvids</taxon>
        <taxon>Brassicales</taxon>
        <taxon>Brassicaceae</taxon>
        <taxon>Brassiceae</taxon>
        <taxon>Brassica</taxon>
    </lineage>
</organism>
<comment type="caution">
    <text evidence="1">The sequence shown here is derived from an EMBL/GenBank/DDBJ whole genome shotgun (WGS) entry which is preliminary data.</text>
</comment>
<dbReference type="AlphaFoldDB" id="A0A8S9J186"/>
<gene>
    <name evidence="1" type="ORF">F2Q70_00001918</name>
</gene>
<name>A0A8S9J186_BRACR</name>
<reference evidence="1" key="1">
    <citation type="submission" date="2019-12" db="EMBL/GenBank/DDBJ databases">
        <title>Genome sequencing and annotation of Brassica cretica.</title>
        <authorList>
            <person name="Studholme D.J."/>
            <person name="Sarris P.F."/>
        </authorList>
    </citation>
    <scope>NUCLEOTIDE SEQUENCE</scope>
    <source>
        <strain evidence="1">PFS-102/07</strain>
        <tissue evidence="1">Leaf</tissue>
    </source>
</reference>
<proteinExistence type="predicted"/>
<sequence>MSSSNQNAYFRSWMDHNHQDPSTGLLTEEFAEGLGQFKAFASNHETTLQMVEDLWRVIKFGILMVKLI</sequence>
<dbReference type="EMBL" id="QGKY02001015">
    <property type="protein sequence ID" value="KAF2576170.1"/>
    <property type="molecule type" value="Genomic_DNA"/>
</dbReference>
<protein>
    <submittedName>
        <fullName evidence="1">Uncharacterized protein</fullName>
    </submittedName>
</protein>
<accession>A0A8S9J186</accession>